<dbReference type="CDD" id="cd15898">
    <property type="entry name" value="EFh_PI-PLC"/>
    <property type="match status" value="1"/>
</dbReference>
<dbReference type="EC" id="3.1.4.11" evidence="1 7"/>
<dbReference type="Gene3D" id="1.10.238.10">
    <property type="entry name" value="EF-hand"/>
    <property type="match status" value="1"/>
</dbReference>
<evidence type="ECO:0000256" key="7">
    <source>
        <dbReference type="RuleBase" id="RU361133"/>
    </source>
</evidence>
<keyword evidence="5 7" id="KW-0443">Lipid metabolism</keyword>
<dbReference type="InterPro" id="IPR017946">
    <property type="entry name" value="PLC-like_Pdiesterase_TIM-brl"/>
</dbReference>
<dbReference type="SMART" id="SM00148">
    <property type="entry name" value="PLCXc"/>
    <property type="match status" value="1"/>
</dbReference>
<dbReference type="PROSITE" id="PS50222">
    <property type="entry name" value="EF_HAND_2"/>
    <property type="match status" value="1"/>
</dbReference>
<dbReference type="EMBL" id="NBCO01000016">
    <property type="protein sequence ID" value="ORC88465.1"/>
    <property type="molecule type" value="Genomic_DNA"/>
</dbReference>
<dbReference type="CDD" id="cd00275">
    <property type="entry name" value="C2_PLC_like"/>
    <property type="match status" value="1"/>
</dbReference>
<dbReference type="OrthoDB" id="269822at2759"/>
<dbReference type="SUPFAM" id="SSF49562">
    <property type="entry name" value="C2 domain (Calcium/lipid-binding domain, CaLB)"/>
    <property type="match status" value="1"/>
</dbReference>
<dbReference type="VEuPathDB" id="TriTrypDB:TM35_000161030"/>
<evidence type="ECO:0000259" key="10">
    <source>
        <dbReference type="PROSITE" id="PS50222"/>
    </source>
</evidence>
<dbReference type="GO" id="GO:0004435">
    <property type="term" value="F:phosphatidylinositol-4,5-bisphosphate phospholipase C activity"/>
    <property type="evidence" value="ECO:0007669"/>
    <property type="project" value="UniProtKB-EC"/>
</dbReference>
<sequence length="722" mass="82581">MPLYIPSATRLIDDYFAENEVTPRDAVTFFSSMWGAALDLLVCSREEANEFLRRSCSSNPKTAAALDTYLAATSGHHIAWDLNRAKFMMIWMKYDVDNSGDISLSELRKLVKGLNFPDDLSKKMMATVEASGGSVKYAPLEKIYFELTRLNELEYVFRGITGPGRDNMTKEEFLAFLRDSQGENMEADHDDMMLQAVGCIDSSGIDLNNFLFFLANSRFNSIVDPEKVFKVYHDMNQPICNYFINSSHNTYLTGDQLTSKSSTRMYKKALLDGCRCVELDCWNGFGGEPVVYHGYTRTSKVSFRSCIEVIKEYAFQVSEYPVILSLEVHTSLSQQDRMADIMCDIFGDMLFKSPWGAGEKPTFVFSPEQLKKKILVKSKRGVHTVNGIGMEVEEDEDEEEDEDDYVEETVEENMEEIEYEELPVEDTFMRRRTVDSRKEYERMKEEKKKDKGKHKKVSEKLSAVISIETAGYKGTKDLKYLENRQPYHCSSFVESKAKKIASSNSAAFAVINSCCLSRIYPAGSRIQSSNYHPQVFWNCGCQIVALNWQSCKTYSWRFNRGFFYDNGMCGYLLKPRHLISNTNSTETSQVRMLSLEIISAFCLPKPKRSSKGEIIDPLILCFIEGPGNASTKRYTKAIRNNGFHPVWHGKGMNNEFSWEIQDWELSTLVIQVYDEDKTRNDFLGECTLPLRVIKKGIRRVPIHDIKGETLFGSFLMCSINYV</sequence>
<evidence type="ECO:0000313" key="11">
    <source>
        <dbReference type="EMBL" id="ORC88465.1"/>
    </source>
</evidence>
<keyword evidence="2 7" id="KW-0378">Hydrolase</keyword>
<organism evidence="11 12">
    <name type="scientific">Trypanosoma theileri</name>
    <dbReference type="NCBI Taxonomy" id="67003"/>
    <lineage>
        <taxon>Eukaryota</taxon>
        <taxon>Discoba</taxon>
        <taxon>Euglenozoa</taxon>
        <taxon>Kinetoplastea</taxon>
        <taxon>Metakinetoplastina</taxon>
        <taxon>Trypanosomatida</taxon>
        <taxon>Trypanosomatidae</taxon>
        <taxon>Trypanosoma</taxon>
    </lineage>
</organism>
<evidence type="ECO:0000313" key="12">
    <source>
        <dbReference type="Proteomes" id="UP000192257"/>
    </source>
</evidence>
<dbReference type="Pfam" id="PF00168">
    <property type="entry name" value="C2"/>
    <property type="match status" value="1"/>
</dbReference>
<dbReference type="GO" id="GO:0016042">
    <property type="term" value="P:lipid catabolic process"/>
    <property type="evidence" value="ECO:0007669"/>
    <property type="project" value="UniProtKB-KW"/>
</dbReference>
<dbReference type="PANTHER" id="PTHR10336:SF36">
    <property type="entry name" value="1-PHOSPHATIDYLINOSITOL 4,5-BISPHOSPHATE PHOSPHODIESTERASE BETA-4"/>
    <property type="match status" value="1"/>
</dbReference>
<dbReference type="SMART" id="SM00149">
    <property type="entry name" value="PLCYc"/>
    <property type="match status" value="1"/>
</dbReference>
<evidence type="ECO:0000256" key="3">
    <source>
        <dbReference type="ARBA" id="ARBA00022837"/>
    </source>
</evidence>
<dbReference type="Pfam" id="PF00388">
    <property type="entry name" value="PI-PLC-X"/>
    <property type="match status" value="1"/>
</dbReference>
<dbReference type="PROSITE" id="PS00018">
    <property type="entry name" value="EF_HAND_1"/>
    <property type="match status" value="1"/>
</dbReference>
<reference evidence="11 12" key="1">
    <citation type="submission" date="2017-03" db="EMBL/GenBank/DDBJ databases">
        <title>An alternative strategy for trypanosome survival in the mammalian bloodstream revealed through genome and transcriptome analysis of the ubiquitous bovine parasite Trypanosoma (Megatrypanum) theileri.</title>
        <authorList>
            <person name="Kelly S."/>
            <person name="Ivens A."/>
            <person name="Mott A."/>
            <person name="O'Neill E."/>
            <person name="Emms D."/>
            <person name="Macleod O."/>
            <person name="Voorheis P."/>
            <person name="Matthews J."/>
            <person name="Matthews K."/>
            <person name="Carrington M."/>
        </authorList>
    </citation>
    <scope>NUCLEOTIDE SEQUENCE [LARGE SCALE GENOMIC DNA]</scope>
    <source>
        <strain evidence="11">Edinburgh</strain>
    </source>
</reference>
<gene>
    <name evidence="11" type="ORF">TM35_000161030</name>
</gene>
<keyword evidence="3" id="KW-0106">Calcium</keyword>
<dbReference type="PROSITE" id="PS50004">
    <property type="entry name" value="C2"/>
    <property type="match status" value="1"/>
</dbReference>
<keyword evidence="6" id="KW-0807">Transducer</keyword>
<evidence type="ECO:0000256" key="1">
    <source>
        <dbReference type="ARBA" id="ARBA00012368"/>
    </source>
</evidence>
<dbReference type="CDD" id="cd08558">
    <property type="entry name" value="PI-PLCc_eukaryota"/>
    <property type="match status" value="1"/>
</dbReference>
<comment type="catalytic activity">
    <reaction evidence="7">
        <text>a 1,2-diacyl-sn-glycero-3-phospho-(1D-myo-inositol-4,5-bisphosphate) + H2O = 1D-myo-inositol 1,4,5-trisphosphate + a 1,2-diacyl-sn-glycerol + H(+)</text>
        <dbReference type="Rhea" id="RHEA:33179"/>
        <dbReference type="ChEBI" id="CHEBI:15377"/>
        <dbReference type="ChEBI" id="CHEBI:15378"/>
        <dbReference type="ChEBI" id="CHEBI:17815"/>
        <dbReference type="ChEBI" id="CHEBI:58456"/>
        <dbReference type="ChEBI" id="CHEBI:203600"/>
        <dbReference type="EC" id="3.1.4.11"/>
    </reaction>
</comment>
<keyword evidence="4 7" id="KW-0442">Lipid degradation</keyword>
<dbReference type="InterPro" id="IPR001192">
    <property type="entry name" value="PI-PLC_fam"/>
</dbReference>
<dbReference type="SMART" id="SM00239">
    <property type="entry name" value="C2"/>
    <property type="match status" value="1"/>
</dbReference>
<evidence type="ECO:0000256" key="4">
    <source>
        <dbReference type="ARBA" id="ARBA00022963"/>
    </source>
</evidence>
<evidence type="ECO:0000256" key="2">
    <source>
        <dbReference type="ARBA" id="ARBA00022801"/>
    </source>
</evidence>
<name>A0A1X0NUU1_9TRYP</name>
<dbReference type="SUPFAM" id="SSF51695">
    <property type="entry name" value="PLC-like phosphodiesterases"/>
    <property type="match status" value="1"/>
</dbReference>
<dbReference type="InterPro" id="IPR035892">
    <property type="entry name" value="C2_domain_sf"/>
</dbReference>
<feature type="domain" description="PI-PLC Y-box" evidence="9">
    <location>
        <begin position="482"/>
        <end position="578"/>
    </location>
</feature>
<dbReference type="RefSeq" id="XP_028882531.1">
    <property type="nucleotide sequence ID" value="XM_029025975.1"/>
</dbReference>
<dbReference type="GeneID" id="39985755"/>
<protein>
    <recommendedName>
        <fullName evidence="1 7">Phosphoinositide phospholipase C</fullName>
        <ecNumber evidence="1 7">3.1.4.11</ecNumber>
    </recommendedName>
</protein>
<feature type="domain" description="C2" evidence="8">
    <location>
        <begin position="574"/>
        <end position="704"/>
    </location>
</feature>
<evidence type="ECO:0000256" key="5">
    <source>
        <dbReference type="ARBA" id="ARBA00023098"/>
    </source>
</evidence>
<comment type="caution">
    <text evidence="11">The sequence shown here is derived from an EMBL/GenBank/DDBJ whole genome shotgun (WGS) entry which is preliminary data.</text>
</comment>
<dbReference type="GO" id="GO:0048015">
    <property type="term" value="P:phosphatidylinositol-mediated signaling"/>
    <property type="evidence" value="ECO:0007669"/>
    <property type="project" value="TreeGrafter"/>
</dbReference>
<dbReference type="InterPro" id="IPR000909">
    <property type="entry name" value="PLipase_C_PInositol-sp_X_dom"/>
</dbReference>
<evidence type="ECO:0000259" key="8">
    <source>
        <dbReference type="PROSITE" id="PS50004"/>
    </source>
</evidence>
<dbReference type="InterPro" id="IPR011992">
    <property type="entry name" value="EF-hand-dom_pair"/>
</dbReference>
<dbReference type="GO" id="GO:0051209">
    <property type="term" value="P:release of sequestered calcium ion into cytosol"/>
    <property type="evidence" value="ECO:0007669"/>
    <property type="project" value="TreeGrafter"/>
</dbReference>
<dbReference type="InterPro" id="IPR018247">
    <property type="entry name" value="EF_Hand_1_Ca_BS"/>
</dbReference>
<dbReference type="InterPro" id="IPR001711">
    <property type="entry name" value="PLipase_C_Pinositol-sp_Y"/>
</dbReference>
<dbReference type="Pfam" id="PF00387">
    <property type="entry name" value="PI-PLC-Y"/>
    <property type="match status" value="1"/>
</dbReference>
<dbReference type="InterPro" id="IPR002048">
    <property type="entry name" value="EF_hand_dom"/>
</dbReference>
<keyword evidence="12" id="KW-1185">Reference proteome</keyword>
<dbReference type="GO" id="GO:0005509">
    <property type="term" value="F:calcium ion binding"/>
    <property type="evidence" value="ECO:0007669"/>
    <property type="project" value="InterPro"/>
</dbReference>
<dbReference type="SUPFAM" id="SSF47473">
    <property type="entry name" value="EF-hand"/>
    <property type="match status" value="1"/>
</dbReference>
<dbReference type="Gene3D" id="3.20.20.190">
    <property type="entry name" value="Phosphatidylinositol (PI) phosphodiesterase"/>
    <property type="match status" value="1"/>
</dbReference>
<dbReference type="AlphaFoldDB" id="A0A1X0NUU1"/>
<evidence type="ECO:0000256" key="6">
    <source>
        <dbReference type="ARBA" id="ARBA00023224"/>
    </source>
</evidence>
<accession>A0A1X0NUU1</accession>
<dbReference type="PROSITE" id="PS50007">
    <property type="entry name" value="PIPLC_X_DOMAIN"/>
    <property type="match status" value="1"/>
</dbReference>
<dbReference type="STRING" id="67003.A0A1X0NUU1"/>
<dbReference type="SMART" id="SM00054">
    <property type="entry name" value="EFh"/>
    <property type="match status" value="1"/>
</dbReference>
<dbReference type="Gene3D" id="2.60.40.150">
    <property type="entry name" value="C2 domain"/>
    <property type="match status" value="1"/>
</dbReference>
<dbReference type="PANTHER" id="PTHR10336">
    <property type="entry name" value="PHOSPHOINOSITIDE-SPECIFIC PHOSPHOLIPASE C FAMILY PROTEIN"/>
    <property type="match status" value="1"/>
</dbReference>
<dbReference type="Proteomes" id="UP000192257">
    <property type="component" value="Unassembled WGS sequence"/>
</dbReference>
<feature type="domain" description="EF-hand" evidence="10">
    <location>
        <begin position="82"/>
        <end position="117"/>
    </location>
</feature>
<dbReference type="PRINTS" id="PR00390">
    <property type="entry name" value="PHPHLIPASEC"/>
</dbReference>
<proteinExistence type="predicted"/>
<dbReference type="InterPro" id="IPR000008">
    <property type="entry name" value="C2_dom"/>
</dbReference>
<dbReference type="PROSITE" id="PS50008">
    <property type="entry name" value="PIPLC_Y_DOMAIN"/>
    <property type="match status" value="1"/>
</dbReference>
<evidence type="ECO:0000259" key="9">
    <source>
        <dbReference type="PROSITE" id="PS50008"/>
    </source>
</evidence>